<dbReference type="RefSeq" id="WP_070402198.1">
    <property type="nucleotide sequence ID" value="NZ_BJVW01000002.1"/>
</dbReference>
<dbReference type="EMBL" id="CP014674">
    <property type="protein sequence ID" value="AOX16435.1"/>
    <property type="molecule type" value="Genomic_DNA"/>
</dbReference>
<name>A0A1D8US00_9PROT</name>
<accession>A0A1D8US00</accession>
<evidence type="ECO:0000313" key="1">
    <source>
        <dbReference type="EMBL" id="AOX16435.1"/>
    </source>
</evidence>
<evidence type="ECO:0000313" key="2">
    <source>
        <dbReference type="Proteomes" id="UP000179145"/>
    </source>
</evidence>
<keyword evidence="2" id="KW-1185">Reference proteome</keyword>
<proteinExistence type="predicted"/>
<protein>
    <submittedName>
        <fullName evidence="1">Uncharacterized protein</fullName>
    </submittedName>
</protein>
<dbReference type="AlphaFoldDB" id="A0A1D8US00"/>
<organism evidence="1 2">
    <name type="scientific">Kozakia baliensis</name>
    <dbReference type="NCBI Taxonomy" id="153496"/>
    <lineage>
        <taxon>Bacteria</taxon>
        <taxon>Pseudomonadati</taxon>
        <taxon>Pseudomonadota</taxon>
        <taxon>Alphaproteobacteria</taxon>
        <taxon>Acetobacterales</taxon>
        <taxon>Acetobacteraceae</taxon>
        <taxon>Kozakia</taxon>
    </lineage>
</organism>
<dbReference type="KEGG" id="kba:A0U89_04055"/>
<sequence>MRIVIVISAAIAALPQHSSARRAFRINDYPALNQQHRTLPFCLSIVRFRNDNPELWVGAIPEKNLNASRETAVSNIFYVAGGIFSRKGLSSVYFTEIAQAAKRPKPTFIINF</sequence>
<reference evidence="1 2" key="1">
    <citation type="journal article" date="2016" name="Microb. Cell Fact.">
        <title>Dissection of exopolysaccharide biosynthesis in Kozakia baliensis.</title>
        <authorList>
            <person name="Brandt J.U."/>
            <person name="Jakob F."/>
            <person name="Behr J."/>
            <person name="Geissler A.J."/>
            <person name="Vogel R.F."/>
        </authorList>
    </citation>
    <scope>NUCLEOTIDE SEQUENCE [LARGE SCALE GENOMIC DNA]</scope>
    <source>
        <strain evidence="1 2">DSM 14400</strain>
    </source>
</reference>
<dbReference type="STRING" id="153496.A0U89_04055"/>
<dbReference type="Proteomes" id="UP000179145">
    <property type="component" value="Chromosome"/>
</dbReference>
<gene>
    <name evidence="1" type="ORF">A0U89_04055</name>
</gene>